<protein>
    <submittedName>
        <fullName evidence="2">Para-nitrobenzyl esterase</fullName>
    </submittedName>
</protein>
<gene>
    <name evidence="2" type="ORF">BDY21DRAFT_360375</name>
</gene>
<dbReference type="Proteomes" id="UP000799766">
    <property type="component" value="Unassembled WGS sequence"/>
</dbReference>
<dbReference type="AlphaFoldDB" id="A0A6A6PGI8"/>
<dbReference type="Gene3D" id="3.40.50.1820">
    <property type="entry name" value="alpha/beta hydrolase"/>
    <property type="match status" value="1"/>
</dbReference>
<dbReference type="OrthoDB" id="3200163at2759"/>
<proteinExistence type="predicted"/>
<sequence>MTDTVVHTHPSLGQIRGLAKPKVRQFRGLKYASLKDRFARGELARSLPAGADGVVDATKYGPTALQPAWGLPGEYELIQQAIPEQLQSPLPASDLDGLNLSVTIPAAAPLSPSSSYPVFVWVHGGGYSVGSGAWLHYDMARLVALSVELGSPVVAVSINYRLGAPGFLTSPAMRAAGYAPNNGLHDQRLAFSWVRAHIGGFGGDPAAVTFAGESAGAVAGTLHLQGEEPLFERIVSMSGTSLMLKPLPPPVSEFAYAGVVEALGLKELEPAEQVKKLVEMPAEELMAKIPPSVPLLPCVDGDMVKAMSTYEGLADTLAGMQWCKDMLIGDLRFDSHVLPIVGMLRIADHSKPIAKSLKSMLSDGLSPSVVERIISAYNINTDATDNSPANIKPVLYFANDMAFFLTAHAFATAYAANPNATAYYYHFNTPNPWDGAWKGESTHVLDCAYLFQNYNDKLSPADAALAKRFATDFISFAAGKKVWEPYSTAKRGSMVYKPAGETGEGCAKYVEGETEDKIDRKHVVLEIGQEIGFDKFADAWEAFLRGH</sequence>
<evidence type="ECO:0000259" key="1">
    <source>
        <dbReference type="Pfam" id="PF00135"/>
    </source>
</evidence>
<dbReference type="InterPro" id="IPR029058">
    <property type="entry name" value="AB_hydrolase_fold"/>
</dbReference>
<accession>A0A6A6PGI8</accession>
<dbReference type="EMBL" id="MU001670">
    <property type="protein sequence ID" value="KAF2462453.1"/>
    <property type="molecule type" value="Genomic_DNA"/>
</dbReference>
<organism evidence="2 3">
    <name type="scientific">Lineolata rhizophorae</name>
    <dbReference type="NCBI Taxonomy" id="578093"/>
    <lineage>
        <taxon>Eukaryota</taxon>
        <taxon>Fungi</taxon>
        <taxon>Dikarya</taxon>
        <taxon>Ascomycota</taxon>
        <taxon>Pezizomycotina</taxon>
        <taxon>Dothideomycetes</taxon>
        <taxon>Dothideomycetes incertae sedis</taxon>
        <taxon>Lineolatales</taxon>
        <taxon>Lineolataceae</taxon>
        <taxon>Lineolata</taxon>
    </lineage>
</organism>
<dbReference type="PANTHER" id="PTHR43142:SF11">
    <property type="entry name" value="CARBOXYLIC ESTER HYDROLASE"/>
    <property type="match status" value="1"/>
</dbReference>
<keyword evidence="3" id="KW-1185">Reference proteome</keyword>
<reference evidence="2" key="1">
    <citation type="journal article" date="2020" name="Stud. Mycol.">
        <title>101 Dothideomycetes genomes: a test case for predicting lifestyles and emergence of pathogens.</title>
        <authorList>
            <person name="Haridas S."/>
            <person name="Albert R."/>
            <person name="Binder M."/>
            <person name="Bloem J."/>
            <person name="Labutti K."/>
            <person name="Salamov A."/>
            <person name="Andreopoulos B."/>
            <person name="Baker S."/>
            <person name="Barry K."/>
            <person name="Bills G."/>
            <person name="Bluhm B."/>
            <person name="Cannon C."/>
            <person name="Castanera R."/>
            <person name="Culley D."/>
            <person name="Daum C."/>
            <person name="Ezra D."/>
            <person name="Gonzalez J."/>
            <person name="Henrissat B."/>
            <person name="Kuo A."/>
            <person name="Liang C."/>
            <person name="Lipzen A."/>
            <person name="Lutzoni F."/>
            <person name="Magnuson J."/>
            <person name="Mondo S."/>
            <person name="Nolan M."/>
            <person name="Ohm R."/>
            <person name="Pangilinan J."/>
            <person name="Park H.-J."/>
            <person name="Ramirez L."/>
            <person name="Alfaro M."/>
            <person name="Sun H."/>
            <person name="Tritt A."/>
            <person name="Yoshinaga Y."/>
            <person name="Zwiers L.-H."/>
            <person name="Turgeon B."/>
            <person name="Goodwin S."/>
            <person name="Spatafora J."/>
            <person name="Crous P."/>
            <person name="Grigoriev I."/>
        </authorList>
    </citation>
    <scope>NUCLEOTIDE SEQUENCE</scope>
    <source>
        <strain evidence="2">ATCC 16933</strain>
    </source>
</reference>
<dbReference type="Pfam" id="PF00135">
    <property type="entry name" value="COesterase"/>
    <property type="match status" value="1"/>
</dbReference>
<dbReference type="SUPFAM" id="SSF53474">
    <property type="entry name" value="alpha/beta-Hydrolases"/>
    <property type="match status" value="1"/>
</dbReference>
<feature type="domain" description="Carboxylesterase type B" evidence="1">
    <location>
        <begin position="4"/>
        <end position="478"/>
    </location>
</feature>
<dbReference type="InterPro" id="IPR002018">
    <property type="entry name" value="CarbesteraseB"/>
</dbReference>
<evidence type="ECO:0000313" key="2">
    <source>
        <dbReference type="EMBL" id="KAF2462453.1"/>
    </source>
</evidence>
<dbReference type="PANTHER" id="PTHR43142">
    <property type="entry name" value="CARBOXYLIC ESTER HYDROLASE"/>
    <property type="match status" value="1"/>
</dbReference>
<name>A0A6A6PGI8_9PEZI</name>
<evidence type="ECO:0000313" key="3">
    <source>
        <dbReference type="Proteomes" id="UP000799766"/>
    </source>
</evidence>